<comment type="caution">
    <text evidence="2">The sequence shown here is derived from an EMBL/GenBank/DDBJ whole genome shotgun (WGS) entry which is preliminary data.</text>
</comment>
<evidence type="ECO:0000313" key="3">
    <source>
        <dbReference type="Proteomes" id="UP001642360"/>
    </source>
</evidence>
<reference evidence="2 3" key="1">
    <citation type="submission" date="2024-02" db="EMBL/GenBank/DDBJ databases">
        <authorList>
            <person name="Vignale AGUSTIN F."/>
            <person name="Sosa J E."/>
            <person name="Modenutti C."/>
        </authorList>
    </citation>
    <scope>NUCLEOTIDE SEQUENCE [LARGE SCALE GENOMIC DNA]</scope>
</reference>
<organism evidence="2 3">
    <name type="scientific">Ilex paraguariensis</name>
    <name type="common">yerba mate</name>
    <dbReference type="NCBI Taxonomy" id="185542"/>
    <lineage>
        <taxon>Eukaryota</taxon>
        <taxon>Viridiplantae</taxon>
        <taxon>Streptophyta</taxon>
        <taxon>Embryophyta</taxon>
        <taxon>Tracheophyta</taxon>
        <taxon>Spermatophyta</taxon>
        <taxon>Magnoliopsida</taxon>
        <taxon>eudicotyledons</taxon>
        <taxon>Gunneridae</taxon>
        <taxon>Pentapetalae</taxon>
        <taxon>asterids</taxon>
        <taxon>campanulids</taxon>
        <taxon>Aquifoliales</taxon>
        <taxon>Aquifoliaceae</taxon>
        <taxon>Ilex</taxon>
    </lineage>
</organism>
<sequence>MLDIVFLHCLENSALYHPYNCPVVVPFYIKLVTEKVLFLGSLLFCFWSILSYIQKNVVIRGGGGNHGRSKRYALLKCLKHCRNKLSMLLSRLCKQPMTGFEGIRATMYLFALGRLRMDLITFLEEKVIVLAKEEGPFKTCSCHTIYQYKYGWTPPFKGEPVTFHFQSQHGLRATKTLIPTVDSSSSLLKTNRHPNLSRSAVVAEQKSSHHQLQPEAQSSSGDFDLAKPQPSAVTHSPD</sequence>
<dbReference type="Proteomes" id="UP001642360">
    <property type="component" value="Unassembled WGS sequence"/>
</dbReference>
<dbReference type="EMBL" id="CAUOFW020006328">
    <property type="protein sequence ID" value="CAK9174307.1"/>
    <property type="molecule type" value="Genomic_DNA"/>
</dbReference>
<feature type="compositionally biased region" description="Polar residues" evidence="1">
    <location>
        <begin position="210"/>
        <end position="221"/>
    </location>
</feature>
<name>A0ABC8TY11_9AQUA</name>
<accession>A0ABC8TY11</accession>
<feature type="region of interest" description="Disordered" evidence="1">
    <location>
        <begin position="198"/>
        <end position="238"/>
    </location>
</feature>
<keyword evidence="3" id="KW-1185">Reference proteome</keyword>
<dbReference type="AlphaFoldDB" id="A0ABC8TY11"/>
<evidence type="ECO:0000313" key="2">
    <source>
        <dbReference type="EMBL" id="CAK9174307.1"/>
    </source>
</evidence>
<evidence type="ECO:0000256" key="1">
    <source>
        <dbReference type="SAM" id="MobiDB-lite"/>
    </source>
</evidence>
<protein>
    <submittedName>
        <fullName evidence="2">Uncharacterized protein</fullName>
    </submittedName>
</protein>
<gene>
    <name evidence="2" type="ORF">ILEXP_LOCUS44040</name>
</gene>
<proteinExistence type="predicted"/>